<dbReference type="GO" id="GO:0045842">
    <property type="term" value="P:positive regulation of mitotic metaphase/anaphase transition"/>
    <property type="evidence" value="ECO:0007669"/>
    <property type="project" value="TreeGrafter"/>
</dbReference>
<evidence type="ECO:0000313" key="5">
    <source>
        <dbReference type="Proteomes" id="UP000749646"/>
    </source>
</evidence>
<organism evidence="4 5">
    <name type="scientific">Modicella reniformis</name>
    <dbReference type="NCBI Taxonomy" id="1440133"/>
    <lineage>
        <taxon>Eukaryota</taxon>
        <taxon>Fungi</taxon>
        <taxon>Fungi incertae sedis</taxon>
        <taxon>Mucoromycota</taxon>
        <taxon>Mortierellomycotina</taxon>
        <taxon>Mortierellomycetes</taxon>
        <taxon>Mortierellales</taxon>
        <taxon>Mortierellaceae</taxon>
        <taxon>Modicella</taxon>
    </lineage>
</organism>
<evidence type="ECO:0000256" key="1">
    <source>
        <dbReference type="ARBA" id="ARBA00022803"/>
    </source>
</evidence>
<gene>
    <name evidence="4" type="primary">APC7</name>
    <name evidence="4" type="ORF">BGZ65_006722</name>
</gene>
<name>A0A9P6IJ96_9FUNG</name>
<sequence>VRRLDSRVVDEMYYYGVCLKRQGKVACLKKLAEDLLRCNDQHPDPWCVQALYWEQIDDKEKAVRAVLRAIQLNRDHCGALQLRGQLASAAPKALPWFRDAYKIDKDLITYEGLLYTYVAMRRPLDALEMAKEAKNSMPDSAHARALYGMAMYHAREPNIEEAQRVIQEALKMDPGCQEAADCLVTVYENLKQYHEALQVLEQQLDFQPVDAVHVRRGNIYTTMEQWELALSSYQNALSANPFNVHAKQGIAHVEKALSGGDEEEEEEAEESDNNDEHEVEAMDADLDQEGGGYTRGSLDEEGGIPFGEDEYGEESEDDRQQR</sequence>
<dbReference type="GO" id="GO:0005680">
    <property type="term" value="C:anaphase-promoting complex"/>
    <property type="evidence" value="ECO:0007669"/>
    <property type="project" value="TreeGrafter"/>
</dbReference>
<dbReference type="SUPFAM" id="SSF48452">
    <property type="entry name" value="TPR-like"/>
    <property type="match status" value="1"/>
</dbReference>
<dbReference type="Proteomes" id="UP000749646">
    <property type="component" value="Unassembled WGS sequence"/>
</dbReference>
<protein>
    <submittedName>
        <fullName evidence="4">Anaphase-promoting complex subunit 7</fullName>
    </submittedName>
</protein>
<dbReference type="PANTHER" id="PTHR12558:SF36">
    <property type="entry name" value="ANAPHASE-PROMOTING COMPLEX SUBUNIT 7"/>
    <property type="match status" value="1"/>
</dbReference>
<feature type="repeat" description="TPR" evidence="2">
    <location>
        <begin position="143"/>
        <end position="176"/>
    </location>
</feature>
<feature type="region of interest" description="Disordered" evidence="3">
    <location>
        <begin position="256"/>
        <end position="322"/>
    </location>
</feature>
<dbReference type="OrthoDB" id="308440at2759"/>
<accession>A0A9P6IJ96</accession>
<evidence type="ECO:0000256" key="2">
    <source>
        <dbReference type="PROSITE-ProRule" id="PRU00339"/>
    </source>
</evidence>
<feature type="repeat" description="TPR" evidence="2">
    <location>
        <begin position="210"/>
        <end position="243"/>
    </location>
</feature>
<feature type="non-terminal residue" evidence="4">
    <location>
        <position position="1"/>
    </location>
</feature>
<keyword evidence="1 2" id="KW-0802">TPR repeat</keyword>
<dbReference type="GO" id="GO:0051301">
    <property type="term" value="P:cell division"/>
    <property type="evidence" value="ECO:0007669"/>
    <property type="project" value="TreeGrafter"/>
</dbReference>
<dbReference type="Pfam" id="PF13181">
    <property type="entry name" value="TPR_8"/>
    <property type="match status" value="1"/>
</dbReference>
<proteinExistence type="predicted"/>
<dbReference type="EMBL" id="JAAAHW010010320">
    <property type="protein sequence ID" value="KAF9927554.1"/>
    <property type="molecule type" value="Genomic_DNA"/>
</dbReference>
<dbReference type="GO" id="GO:0016567">
    <property type="term" value="P:protein ubiquitination"/>
    <property type="evidence" value="ECO:0007669"/>
    <property type="project" value="TreeGrafter"/>
</dbReference>
<dbReference type="PANTHER" id="PTHR12558">
    <property type="entry name" value="CELL DIVISION CYCLE 16,23,27"/>
    <property type="match status" value="1"/>
</dbReference>
<feature type="compositionally biased region" description="Acidic residues" evidence="3">
    <location>
        <begin position="299"/>
        <end position="322"/>
    </location>
</feature>
<evidence type="ECO:0000313" key="4">
    <source>
        <dbReference type="EMBL" id="KAF9927554.1"/>
    </source>
</evidence>
<dbReference type="InterPro" id="IPR019734">
    <property type="entry name" value="TPR_rpt"/>
</dbReference>
<dbReference type="InterPro" id="IPR011990">
    <property type="entry name" value="TPR-like_helical_dom_sf"/>
</dbReference>
<dbReference type="PROSITE" id="PS50005">
    <property type="entry name" value="TPR"/>
    <property type="match status" value="2"/>
</dbReference>
<dbReference type="Gene3D" id="1.25.40.10">
    <property type="entry name" value="Tetratricopeptide repeat domain"/>
    <property type="match status" value="1"/>
</dbReference>
<comment type="caution">
    <text evidence="4">The sequence shown here is derived from an EMBL/GenBank/DDBJ whole genome shotgun (WGS) entry which is preliminary data.</text>
</comment>
<keyword evidence="5" id="KW-1185">Reference proteome</keyword>
<feature type="compositionally biased region" description="Acidic residues" evidence="3">
    <location>
        <begin position="260"/>
        <end position="273"/>
    </location>
</feature>
<reference evidence="4" key="1">
    <citation type="journal article" date="2020" name="Fungal Divers.">
        <title>Resolving the Mortierellaceae phylogeny through synthesis of multi-gene phylogenetics and phylogenomics.</title>
        <authorList>
            <person name="Vandepol N."/>
            <person name="Liber J."/>
            <person name="Desiro A."/>
            <person name="Na H."/>
            <person name="Kennedy M."/>
            <person name="Barry K."/>
            <person name="Grigoriev I.V."/>
            <person name="Miller A.N."/>
            <person name="O'Donnell K."/>
            <person name="Stajich J.E."/>
            <person name="Bonito G."/>
        </authorList>
    </citation>
    <scope>NUCLEOTIDE SEQUENCE</scope>
    <source>
        <strain evidence="4">MES-2147</strain>
    </source>
</reference>
<dbReference type="SMART" id="SM00028">
    <property type="entry name" value="TPR"/>
    <property type="match status" value="3"/>
</dbReference>
<evidence type="ECO:0000256" key="3">
    <source>
        <dbReference type="SAM" id="MobiDB-lite"/>
    </source>
</evidence>
<dbReference type="AlphaFoldDB" id="A0A9P6IJ96"/>